<dbReference type="Pfam" id="PF13419">
    <property type="entry name" value="HAD_2"/>
    <property type="match status" value="1"/>
</dbReference>
<reference evidence="1 2" key="1">
    <citation type="journal article" date="2012" name="Stand. Genomic Sci.">
        <title>Complete genome sequence of Terriglobus saanensis type strain SP1PR4(T), an Acidobacteria from tundra soil.</title>
        <authorList>
            <person name="Rawat S.R."/>
            <person name="Mannisto M.K."/>
            <person name="Starovoytov V."/>
            <person name="Goodwin L."/>
            <person name="Nolan M."/>
            <person name="Hauser L."/>
            <person name="Land M."/>
            <person name="Davenport K.W."/>
            <person name="Woyke T."/>
            <person name="Haggblom M.M."/>
        </authorList>
    </citation>
    <scope>NUCLEOTIDE SEQUENCE</scope>
    <source>
        <strain evidence="2">ATCC BAA-1853 / DSM 23119 / SP1PR4</strain>
    </source>
</reference>
<dbReference type="RefSeq" id="WP_013567297.1">
    <property type="nucleotide sequence ID" value="NC_014963.1"/>
</dbReference>
<gene>
    <name evidence="1" type="ordered locus">AciPR4_0731</name>
</gene>
<dbReference type="Proteomes" id="UP000006844">
    <property type="component" value="Chromosome"/>
</dbReference>
<dbReference type="OrthoDB" id="9792518at2"/>
<evidence type="ECO:0000313" key="1">
    <source>
        <dbReference type="EMBL" id="ADV81564.1"/>
    </source>
</evidence>
<dbReference type="EMBL" id="CP002467">
    <property type="protein sequence ID" value="ADV81564.1"/>
    <property type="molecule type" value="Genomic_DNA"/>
</dbReference>
<dbReference type="eggNOG" id="COG0546">
    <property type="taxonomic scope" value="Bacteria"/>
</dbReference>
<dbReference type="STRING" id="401053.AciPR4_0731"/>
<dbReference type="Gene3D" id="1.10.150.240">
    <property type="entry name" value="Putative phosphatase, domain 2"/>
    <property type="match status" value="1"/>
</dbReference>
<dbReference type="Gene3D" id="3.40.50.1000">
    <property type="entry name" value="HAD superfamily/HAD-like"/>
    <property type="match status" value="1"/>
</dbReference>
<dbReference type="GO" id="GO:0005829">
    <property type="term" value="C:cytosol"/>
    <property type="evidence" value="ECO:0007669"/>
    <property type="project" value="TreeGrafter"/>
</dbReference>
<dbReference type="SUPFAM" id="SSF56784">
    <property type="entry name" value="HAD-like"/>
    <property type="match status" value="1"/>
</dbReference>
<dbReference type="AlphaFoldDB" id="E8V699"/>
<sequence>MQSIQQKLIIFDFDGTLADTFDLFAQTFDFLASSYRFKPFDRENGAHLRTLHARAILAYHQVPMWKLPAITLEMRKLMAQDIDKVRLFPGMEEVLKYLAQHGARLALLSSNSQDNVLRVLGHETAKLFLHIECGTSIFGKRSKLKKLLKTTGFQNVDTILIGDEIRDCEAAKQLEIPFGGVAWGYNDPDVLAQAGAQWIFAEASDLASRGKVFF</sequence>
<dbReference type="InterPro" id="IPR023198">
    <property type="entry name" value="PGP-like_dom2"/>
</dbReference>
<proteinExistence type="predicted"/>
<dbReference type="PANTHER" id="PTHR43434">
    <property type="entry name" value="PHOSPHOGLYCOLATE PHOSPHATASE"/>
    <property type="match status" value="1"/>
</dbReference>
<dbReference type="KEGG" id="tsa:AciPR4_0731"/>
<protein>
    <submittedName>
        <fullName evidence="1">HAD-superfamily hydrolase, subfamily IA, variant 1</fullName>
    </submittedName>
</protein>
<dbReference type="SFLD" id="SFLDS00003">
    <property type="entry name" value="Haloacid_Dehalogenase"/>
    <property type="match status" value="1"/>
</dbReference>
<keyword evidence="1" id="KW-0378">Hydrolase</keyword>
<dbReference type="GO" id="GO:0008967">
    <property type="term" value="F:phosphoglycolate phosphatase activity"/>
    <property type="evidence" value="ECO:0007669"/>
    <property type="project" value="TreeGrafter"/>
</dbReference>
<dbReference type="PANTHER" id="PTHR43434:SF13">
    <property type="entry name" value="PHOSPHOGLYCOLATE PHOSPHATASE"/>
    <property type="match status" value="1"/>
</dbReference>
<dbReference type="GO" id="GO:0006281">
    <property type="term" value="P:DNA repair"/>
    <property type="evidence" value="ECO:0007669"/>
    <property type="project" value="TreeGrafter"/>
</dbReference>
<dbReference type="InterPro" id="IPR036412">
    <property type="entry name" value="HAD-like_sf"/>
</dbReference>
<keyword evidence="2" id="KW-1185">Reference proteome</keyword>
<dbReference type="InterPro" id="IPR041492">
    <property type="entry name" value="HAD_2"/>
</dbReference>
<organism evidence="1 2">
    <name type="scientific">Terriglobus saanensis (strain ATCC BAA-1853 / DSM 23119 / SP1PR4)</name>
    <dbReference type="NCBI Taxonomy" id="401053"/>
    <lineage>
        <taxon>Bacteria</taxon>
        <taxon>Pseudomonadati</taxon>
        <taxon>Acidobacteriota</taxon>
        <taxon>Terriglobia</taxon>
        <taxon>Terriglobales</taxon>
        <taxon>Acidobacteriaceae</taxon>
        <taxon>Terriglobus</taxon>
    </lineage>
</organism>
<accession>E8V699</accession>
<name>E8V699_TERSS</name>
<evidence type="ECO:0000313" key="2">
    <source>
        <dbReference type="Proteomes" id="UP000006844"/>
    </source>
</evidence>
<dbReference type="InterPro" id="IPR023214">
    <property type="entry name" value="HAD_sf"/>
</dbReference>
<dbReference type="InterPro" id="IPR050155">
    <property type="entry name" value="HAD-like_hydrolase_sf"/>
</dbReference>
<dbReference type="SFLD" id="SFLDG01129">
    <property type="entry name" value="C1.5:_HAD__Beta-PGM__Phosphata"/>
    <property type="match status" value="1"/>
</dbReference>
<dbReference type="HOGENOM" id="CLU_045011_19_3_0"/>